<feature type="compositionally biased region" description="Low complexity" evidence="5">
    <location>
        <begin position="231"/>
        <end position="256"/>
    </location>
</feature>
<dbReference type="SMART" id="SM00547">
    <property type="entry name" value="ZnF_RBZ"/>
    <property type="match status" value="1"/>
</dbReference>
<feature type="domain" description="RanBD1" evidence="6">
    <location>
        <begin position="819"/>
        <end position="951"/>
    </location>
</feature>
<dbReference type="Proteomes" id="UP000492821">
    <property type="component" value="Unassembled WGS sequence"/>
</dbReference>
<protein>
    <submittedName>
        <fullName evidence="9">RanBD1 domain-containing protein</fullName>
    </submittedName>
</protein>
<keyword evidence="2 4" id="KW-0863">Zinc-finger</keyword>
<dbReference type="PROSITE" id="PS01358">
    <property type="entry name" value="ZF_RANBP2_1"/>
    <property type="match status" value="1"/>
</dbReference>
<feature type="region of interest" description="Disordered" evidence="5">
    <location>
        <begin position="461"/>
        <end position="493"/>
    </location>
</feature>
<dbReference type="AlphaFoldDB" id="A0A7E4UT48"/>
<dbReference type="GO" id="GO:0008270">
    <property type="term" value="F:zinc ion binding"/>
    <property type="evidence" value="ECO:0007669"/>
    <property type="project" value="UniProtKB-KW"/>
</dbReference>
<reference evidence="9" key="2">
    <citation type="submission" date="2020-10" db="UniProtKB">
        <authorList>
            <consortium name="WormBaseParasite"/>
        </authorList>
    </citation>
    <scope>IDENTIFICATION</scope>
</reference>
<evidence type="ECO:0000259" key="7">
    <source>
        <dbReference type="PROSITE" id="PS50199"/>
    </source>
</evidence>
<evidence type="ECO:0000256" key="5">
    <source>
        <dbReference type="SAM" id="MobiDB-lite"/>
    </source>
</evidence>
<dbReference type="PANTHER" id="PTHR23138:SF87">
    <property type="entry name" value="E3 SUMO-PROTEIN LIGASE RANBP2"/>
    <property type="match status" value="1"/>
</dbReference>
<evidence type="ECO:0000256" key="3">
    <source>
        <dbReference type="ARBA" id="ARBA00022833"/>
    </source>
</evidence>
<dbReference type="Pfam" id="PF00638">
    <property type="entry name" value="Ran_BP1"/>
    <property type="match status" value="2"/>
</dbReference>
<keyword evidence="8" id="KW-1185">Reference proteome</keyword>
<evidence type="ECO:0000256" key="4">
    <source>
        <dbReference type="PROSITE-ProRule" id="PRU00322"/>
    </source>
</evidence>
<accession>A0A7E4UT48</accession>
<dbReference type="InterPro" id="IPR011993">
    <property type="entry name" value="PH-like_dom_sf"/>
</dbReference>
<evidence type="ECO:0000313" key="9">
    <source>
        <dbReference type="WBParaSite" id="Pan_g12222.t1"/>
    </source>
</evidence>
<dbReference type="SMART" id="SM00160">
    <property type="entry name" value="RanBD"/>
    <property type="match status" value="2"/>
</dbReference>
<dbReference type="PROSITE" id="PS50196">
    <property type="entry name" value="RANBD1"/>
    <property type="match status" value="2"/>
</dbReference>
<keyword evidence="3" id="KW-0862">Zinc</keyword>
<dbReference type="GO" id="GO:0005096">
    <property type="term" value="F:GTPase activator activity"/>
    <property type="evidence" value="ECO:0007669"/>
    <property type="project" value="TreeGrafter"/>
</dbReference>
<dbReference type="InterPro" id="IPR036443">
    <property type="entry name" value="Znf_RanBP2_sf"/>
</dbReference>
<feature type="region of interest" description="Disordered" evidence="5">
    <location>
        <begin position="956"/>
        <end position="1019"/>
    </location>
</feature>
<dbReference type="Gene3D" id="4.10.1060.10">
    <property type="entry name" value="Zinc finger, RanBP2-type"/>
    <property type="match status" value="1"/>
</dbReference>
<dbReference type="Gene3D" id="2.30.29.30">
    <property type="entry name" value="Pleckstrin-homology domain (PH domain)/Phosphotyrosine-binding domain (PTB)"/>
    <property type="match status" value="2"/>
</dbReference>
<dbReference type="SUPFAM" id="SSF90209">
    <property type="entry name" value="Ran binding protein zinc finger-like"/>
    <property type="match status" value="1"/>
</dbReference>
<dbReference type="GO" id="GO:0005737">
    <property type="term" value="C:cytoplasm"/>
    <property type="evidence" value="ECO:0007669"/>
    <property type="project" value="TreeGrafter"/>
</dbReference>
<dbReference type="InterPro" id="IPR000156">
    <property type="entry name" value="Ran_bind_dom"/>
</dbReference>
<reference evidence="8" key="1">
    <citation type="journal article" date="2013" name="Genetics">
        <title>The draft genome and transcriptome of Panagrellus redivivus are shaped by the harsh demands of a free-living lifestyle.</title>
        <authorList>
            <person name="Srinivasan J."/>
            <person name="Dillman A.R."/>
            <person name="Macchietto M.G."/>
            <person name="Heikkinen L."/>
            <person name="Lakso M."/>
            <person name="Fracchia K.M."/>
            <person name="Antoshechkin I."/>
            <person name="Mortazavi A."/>
            <person name="Wong G."/>
            <person name="Sternberg P.W."/>
        </authorList>
    </citation>
    <scope>NUCLEOTIDE SEQUENCE [LARGE SCALE GENOMIC DNA]</scope>
    <source>
        <strain evidence="8">MT8872</strain>
    </source>
</reference>
<evidence type="ECO:0000313" key="8">
    <source>
        <dbReference type="Proteomes" id="UP000492821"/>
    </source>
</evidence>
<feature type="compositionally biased region" description="Low complexity" evidence="5">
    <location>
        <begin position="957"/>
        <end position="967"/>
    </location>
</feature>
<proteinExistence type="predicted"/>
<keyword evidence="1" id="KW-0479">Metal-binding</keyword>
<evidence type="ECO:0000256" key="2">
    <source>
        <dbReference type="ARBA" id="ARBA00022771"/>
    </source>
</evidence>
<feature type="domain" description="RanBD1" evidence="6">
    <location>
        <begin position="328"/>
        <end position="458"/>
    </location>
</feature>
<sequence>MKSVKSEGPSEATMETIAIALQRIELSVDKQNNDLTRRLNGLEARLEGIAALITKSDASNSQAINGVLTNAINQLAAVSQAAIDRDRALAVSNDNPDAHTLGQLLTSMRNQQANNNQQVQLQQQQQQMRLQMQYQQLCQAYAVQQQQQQGLQQQQPSFAGFPVLPGPQVPGGSLTGGFPVPSNVITRPQGPVVPPQQQVAPPPVVPAVPGTPVKSVFPNFNITKGSPVRPTTPLATSSLATTSVSASPAQPQQQQPLTLPKVSALPTPTTTAAPTPSIFGIPPPAAAPVVAPAVPVVSSGALAATAPTAPAEEHEGEDEPEAFQPTAHYEPVIPLPALVNVSTGEEGAEVLFEGRGKLFRWCDIDDGKKGFKERGIGQVKILRNPGAKNARVVMRREQVLKVCANHIISSTCKLTRNNGKPAITYPCKDFSEGELTDEIFSIRFKDDETVNKFIEVFEAQKGTSTSDSDATPKASPQKPAEAPKPPTTGFGDKFKKQAGEWECNTCYVVNKASDEFCESCNTGRDGSSKKETLSTFKPAAPAAGKPAFSFGIPSTGAAASAATSTPETKPAPAATPAFSFKPQATTTAAATPETKPAAALFGKPLIGATSTPDAKPAVPSTFAGFGSKPATPAQGSITTGTSALAAAASKPLFGAAATTTASPPKTETTPAVKPAAALNFSFGKPTTPATDKVETPFKFNPTPTQQAAKPATSTFGGAGVGSPATGAGSTFGGTKLFGNSAAPAASTGFGSPNPSLSFSSLASGKSFLDKQAETPADANKSFGAQSGFLRGAQAPNQDTERAEGDEAAESPEDFVPDAEYAPVVPLPDKVEVVTGEEGEEVLFEHKGKLFIYLPETKETKERGTGPVKILYNPTTKAHRVVMRRDQVHKICANFRLQKNAGMTCGDKPGIRNCCIFRAVDFTDSNEGTNVLFLLRFREDEVYNDFKTQFNNIVGPISSTETSSSVSEKPVAPKPESASKPSVSGHSAPTLPDIGAGEEDDEPENEDEGEDAEDGEYEDDLEEQEIIISYPCVATVTEAYTSPLAKNKKGPVVYKNIKFTLFECGEVFTASLEEVNEHDELVAHCTHIIDGHYEFKLSGKRVTYLFRDNVEKKTKTMSIEFDDADSAQHAYEELGIAKEATGIDNDEYDA</sequence>
<dbReference type="InterPro" id="IPR001876">
    <property type="entry name" value="Znf_RanBP2"/>
</dbReference>
<organism evidence="8 9">
    <name type="scientific">Panagrellus redivivus</name>
    <name type="common">Microworm</name>
    <dbReference type="NCBI Taxonomy" id="6233"/>
    <lineage>
        <taxon>Eukaryota</taxon>
        <taxon>Metazoa</taxon>
        <taxon>Ecdysozoa</taxon>
        <taxon>Nematoda</taxon>
        <taxon>Chromadorea</taxon>
        <taxon>Rhabditida</taxon>
        <taxon>Tylenchina</taxon>
        <taxon>Panagrolaimomorpha</taxon>
        <taxon>Panagrolaimoidea</taxon>
        <taxon>Panagrolaimidae</taxon>
        <taxon>Panagrellus</taxon>
    </lineage>
</organism>
<dbReference type="PANTHER" id="PTHR23138">
    <property type="entry name" value="RAN BINDING PROTEIN"/>
    <property type="match status" value="1"/>
</dbReference>
<evidence type="ECO:0000259" key="6">
    <source>
        <dbReference type="PROSITE" id="PS50196"/>
    </source>
</evidence>
<feature type="compositionally biased region" description="Acidic residues" evidence="5">
    <location>
        <begin position="805"/>
        <end position="814"/>
    </location>
</feature>
<feature type="domain" description="RanBP2-type" evidence="7">
    <location>
        <begin position="497"/>
        <end position="526"/>
    </location>
</feature>
<dbReference type="CDD" id="cd00835">
    <property type="entry name" value="RanBD_family"/>
    <property type="match status" value="1"/>
</dbReference>
<feature type="region of interest" description="Disordered" evidence="5">
    <location>
        <begin position="222"/>
        <end position="270"/>
    </location>
</feature>
<feature type="compositionally biased region" description="Acidic residues" evidence="5">
    <location>
        <begin position="995"/>
        <end position="1019"/>
    </location>
</feature>
<name>A0A7E4UT48_PANRE</name>
<dbReference type="SUPFAM" id="SSF50729">
    <property type="entry name" value="PH domain-like"/>
    <property type="match status" value="2"/>
</dbReference>
<dbReference type="WBParaSite" id="Pan_g12222.t1">
    <property type="protein sequence ID" value="Pan_g12222.t1"/>
    <property type="gene ID" value="Pan_g12222"/>
</dbReference>
<evidence type="ECO:0000256" key="1">
    <source>
        <dbReference type="ARBA" id="ARBA00022723"/>
    </source>
</evidence>
<dbReference type="PROSITE" id="PS50199">
    <property type="entry name" value="ZF_RANBP2_2"/>
    <property type="match status" value="1"/>
</dbReference>
<dbReference type="InterPro" id="IPR045255">
    <property type="entry name" value="RanBP1-like"/>
</dbReference>
<dbReference type="GO" id="GO:0005643">
    <property type="term" value="C:nuclear pore"/>
    <property type="evidence" value="ECO:0007669"/>
    <property type="project" value="TreeGrafter"/>
</dbReference>
<feature type="region of interest" description="Disordered" evidence="5">
    <location>
        <begin position="770"/>
        <end position="814"/>
    </location>
</feature>
<feature type="region of interest" description="Disordered" evidence="5">
    <location>
        <begin position="557"/>
        <end position="577"/>
    </location>
</feature>